<dbReference type="EMBL" id="SJPQ01000001">
    <property type="protein sequence ID" value="TWT91020.1"/>
    <property type="molecule type" value="Genomic_DNA"/>
</dbReference>
<protein>
    <submittedName>
        <fullName evidence="2">Putative lipoate-protein ligase A</fullName>
        <ecNumber evidence="2">6.3.1.20</ecNumber>
    </submittedName>
</protein>
<dbReference type="GO" id="GO:0016979">
    <property type="term" value="F:lipoate-protein ligase activity"/>
    <property type="evidence" value="ECO:0007669"/>
    <property type="project" value="UniProtKB-EC"/>
</dbReference>
<dbReference type="EC" id="6.3.1.20" evidence="2"/>
<dbReference type="CDD" id="cd16443">
    <property type="entry name" value="LplA"/>
    <property type="match status" value="1"/>
</dbReference>
<comment type="caution">
    <text evidence="2">The sequence shown here is derived from an EMBL/GenBank/DDBJ whole genome shotgun (WGS) entry which is preliminary data.</text>
</comment>
<reference evidence="2 3" key="1">
    <citation type="submission" date="2019-02" db="EMBL/GenBank/DDBJ databases">
        <title>Deep-cultivation of Planctomycetes and their phenomic and genomic characterization uncovers novel biology.</title>
        <authorList>
            <person name="Wiegand S."/>
            <person name="Jogler M."/>
            <person name="Boedeker C."/>
            <person name="Pinto D."/>
            <person name="Vollmers J."/>
            <person name="Rivas-Marin E."/>
            <person name="Kohn T."/>
            <person name="Peeters S.H."/>
            <person name="Heuer A."/>
            <person name="Rast P."/>
            <person name="Oberbeckmann S."/>
            <person name="Bunk B."/>
            <person name="Jeske O."/>
            <person name="Meyerdierks A."/>
            <person name="Storesund J.E."/>
            <person name="Kallscheuer N."/>
            <person name="Luecker S."/>
            <person name="Lage O.M."/>
            <person name="Pohl T."/>
            <person name="Merkel B.J."/>
            <person name="Hornburger P."/>
            <person name="Mueller R.-W."/>
            <person name="Bruemmer F."/>
            <person name="Labrenz M."/>
            <person name="Spormann A.M."/>
            <person name="Op Den Camp H."/>
            <person name="Overmann J."/>
            <person name="Amann R."/>
            <person name="Jetten M.S.M."/>
            <person name="Mascher T."/>
            <person name="Medema M.H."/>
            <person name="Devos D.P."/>
            <person name="Kaster A.-K."/>
            <person name="Ovreas L."/>
            <person name="Rohde M."/>
            <person name="Galperin M.Y."/>
            <person name="Jogler C."/>
        </authorList>
    </citation>
    <scope>NUCLEOTIDE SEQUENCE [LARGE SCALE GENOMIC DNA]</scope>
    <source>
        <strain evidence="2 3">Mal64</strain>
    </source>
</reference>
<keyword evidence="2" id="KW-0436">Ligase</keyword>
<organism evidence="2 3">
    <name type="scientific">Pseudobythopirellula maris</name>
    <dbReference type="NCBI Taxonomy" id="2527991"/>
    <lineage>
        <taxon>Bacteria</taxon>
        <taxon>Pseudomonadati</taxon>
        <taxon>Planctomycetota</taxon>
        <taxon>Planctomycetia</taxon>
        <taxon>Pirellulales</taxon>
        <taxon>Lacipirellulaceae</taxon>
        <taxon>Pseudobythopirellula</taxon>
    </lineage>
</organism>
<dbReference type="InterPro" id="IPR050664">
    <property type="entry name" value="Octanoyltrans_LipM/LipL"/>
</dbReference>
<evidence type="ECO:0000313" key="2">
    <source>
        <dbReference type="EMBL" id="TWT91020.1"/>
    </source>
</evidence>
<feature type="domain" description="BPL/LPL catalytic" evidence="1">
    <location>
        <begin position="26"/>
        <end position="216"/>
    </location>
</feature>
<dbReference type="Proteomes" id="UP000315440">
    <property type="component" value="Unassembled WGS sequence"/>
</dbReference>
<dbReference type="RefSeq" id="WP_197525530.1">
    <property type="nucleotide sequence ID" value="NZ_SJPQ01000001.1"/>
</dbReference>
<name>A0A5C5ZUV8_9BACT</name>
<dbReference type="InterPro" id="IPR045864">
    <property type="entry name" value="aa-tRNA-synth_II/BPL/LPL"/>
</dbReference>
<keyword evidence="3" id="KW-1185">Reference proteome</keyword>
<dbReference type="InterPro" id="IPR004143">
    <property type="entry name" value="BPL_LPL_catalytic"/>
</dbReference>
<dbReference type="Gene3D" id="3.30.930.10">
    <property type="entry name" value="Bira Bifunctional Protein, Domain 2"/>
    <property type="match status" value="1"/>
</dbReference>
<proteinExistence type="predicted"/>
<dbReference type="PANTHER" id="PTHR43679">
    <property type="entry name" value="OCTANOYLTRANSFERASE LIPM-RELATED"/>
    <property type="match status" value="1"/>
</dbReference>
<gene>
    <name evidence="2" type="primary">lplA</name>
    <name evidence="2" type="ORF">Mal64_14190</name>
</gene>
<evidence type="ECO:0000313" key="3">
    <source>
        <dbReference type="Proteomes" id="UP000315440"/>
    </source>
</evidence>
<dbReference type="PROSITE" id="PS51733">
    <property type="entry name" value="BPL_LPL_CATALYTIC"/>
    <property type="match status" value="1"/>
</dbReference>
<evidence type="ECO:0000259" key="1">
    <source>
        <dbReference type="PROSITE" id="PS51733"/>
    </source>
</evidence>
<sequence length="244" mass="26768">MLLLDHTRPAPKANLACDEALLNGLDKGAELLRFWESPNPFVVLGRGSRVAEEVDRAACEAAGAPIERRVSGGATVLAGPGCLMYALLLDLEKRPELADVTRAHTFVLGVLAKSLGAIEPSACCAGTNDLTFAPEGDDAPLRKFAGNSVRMTRSRLLYHGAVLYDFDLGLIERWLLAPPRQPDYRERRPHGEFVANLPTTAERLRETFATAWGADEAYDPTGLDSEIDRLVSERYSQESWTFGR</sequence>
<dbReference type="AlphaFoldDB" id="A0A5C5ZUV8"/>
<dbReference type="SUPFAM" id="SSF55681">
    <property type="entry name" value="Class II aaRS and biotin synthetases"/>
    <property type="match status" value="1"/>
</dbReference>
<dbReference type="PANTHER" id="PTHR43679:SF2">
    <property type="entry name" value="OCTANOYL-[GCVH]:PROTEIN N-OCTANOYLTRANSFERASE"/>
    <property type="match status" value="1"/>
</dbReference>
<accession>A0A5C5ZUV8</accession>
<dbReference type="Pfam" id="PF21948">
    <property type="entry name" value="LplA-B_cat"/>
    <property type="match status" value="1"/>
</dbReference>